<comment type="function">
    <text evidence="6">Phosphorylase b kinase catalyzes the phosphorylation of serine in certain substrates, including troponin I.</text>
</comment>
<proteinExistence type="inferred from homology"/>
<reference evidence="10 11" key="1">
    <citation type="journal article" date="2017" name="Gigascience">
        <title>Draft genome of the honey bee ectoparasitic mite, Tropilaelaps mercedesae, is shaped by the parasitic life history.</title>
        <authorList>
            <person name="Dong X."/>
            <person name="Armstrong S.D."/>
            <person name="Xia D."/>
            <person name="Makepeace B.L."/>
            <person name="Darby A.C."/>
            <person name="Kadowaki T."/>
        </authorList>
    </citation>
    <scope>NUCLEOTIDE SEQUENCE [LARGE SCALE GENOMIC DNA]</scope>
    <source>
        <strain evidence="10">Wuxi-XJTLU</strain>
    </source>
</reference>
<evidence type="ECO:0000256" key="4">
    <source>
        <dbReference type="ARBA" id="ARBA00022860"/>
    </source>
</evidence>
<dbReference type="PANTHER" id="PTHR10749:SF8">
    <property type="entry name" value="PHOSPHORYLASE B KINASE REGULATORY SUBUNIT BETA"/>
    <property type="match status" value="1"/>
</dbReference>
<dbReference type="Pfam" id="PF19292">
    <property type="entry name" value="KPBB_C"/>
    <property type="match status" value="1"/>
</dbReference>
<keyword evidence="6" id="KW-1003">Cell membrane</keyword>
<evidence type="ECO:0000313" key="11">
    <source>
        <dbReference type="Proteomes" id="UP000192247"/>
    </source>
</evidence>
<keyword evidence="3 6" id="KW-0321">Glycogen metabolism</keyword>
<dbReference type="EMBL" id="MNPL01009722">
    <property type="protein sequence ID" value="OQR73556.1"/>
    <property type="molecule type" value="Genomic_DNA"/>
</dbReference>
<accession>A0A1V9XJC3</accession>
<comment type="subcellular location">
    <subcellularLocation>
        <location evidence="6">Cell membrane</location>
        <topology evidence="6">Lipid-anchor</topology>
        <orientation evidence="6">Cytoplasmic side</orientation>
    </subcellularLocation>
</comment>
<dbReference type="InterPro" id="IPR011613">
    <property type="entry name" value="GH15-like"/>
</dbReference>
<name>A0A1V9XJC3_9ACAR</name>
<dbReference type="InterPro" id="IPR008734">
    <property type="entry name" value="PHK_A/B_su"/>
</dbReference>
<comment type="caution">
    <text evidence="10">The sequence shown here is derived from an EMBL/GenBank/DDBJ whole genome shotgun (WGS) entry which is preliminary data.</text>
</comment>
<dbReference type="GO" id="GO:0005977">
    <property type="term" value="P:glycogen metabolic process"/>
    <property type="evidence" value="ECO:0007669"/>
    <property type="project" value="UniProtKB-UniPathway"/>
</dbReference>
<keyword evidence="5 6" id="KW-0119">Carbohydrate metabolism</keyword>
<feature type="region of interest" description="Disordered" evidence="7">
    <location>
        <begin position="1"/>
        <end position="37"/>
    </location>
</feature>
<dbReference type="GO" id="GO:0016301">
    <property type="term" value="F:kinase activity"/>
    <property type="evidence" value="ECO:0007669"/>
    <property type="project" value="UniProtKB-KW"/>
</dbReference>
<keyword evidence="10" id="KW-0418">Kinase</keyword>
<sequence length="1114" mass="127959">MGRISQLSDDGNTPKYEEYKPLERRDKPSLDPVPKRSFSHETLSSVVDLDVETIKMTNYSDTVKKLDAFYNQVKKQILRYQSATTGLYPKHSADTEAHIQDTLYCSICVWALYQAYRRIDDDRGKTYELGQSVVKSMRGILFGWMRQSQTKMEAFKSKQCPEFALHSVFDAKTGKPVLGDADFGHLQLNNTALYLLYIVQMISSGLQIIYTMDEVHFLQNLVYYVERAYRTPDFGIWERGSKYNNGTPEIHASSIGMAKSALEAINGFNVFGDKGAEWSVIYVDIDAHNRNRTIFETLIPRESSSKNTDISLLLAASFPCFATHDEYLYSRTKDKIVRRLEGTYGLKRFLRDGYGCVLEDPAKKFYGQGETKLFDHIECEWPLGYILLILDGIFKNNEAQVHRYCELLEKTITKDDNGLTIIPKYYYVPMTLVEAEKARPGQSHRVASREGTPENLFLMGQAFYIISQLLITKMLHINELDPIRRYLPSFNRPRRTDRYSAFQGKACADLVVQVVLIAESQRLQAMMATYGIQTQTPHEVEPVQIWPPTELVKVYEYLGVNQKLKLKGRPPRPIGALGTSKLYKVKGNTVMCYPLIFEVSDFYLSYDMALLIDDIKNELHFVGKYWRMSGRPTMAILIREENMRDSHFRQLLELLAMLKSGNCHGLKVRMGRLQNLINSACIEHLDFLDLVPEEQAPRLQCLQQFENPHTGYTSLTDIPTVLEYNEPLKDFSEYNNKSTEEIVEAFRHVDTLYGQSQLLGILWQRCGQDFSIDGLNLKDRMERLTRQAGALRHWTVVRYCSSLLGKLADSLSPYITSILVSGKQLTVGVFGRSEHVIDHPLTPQEVQQLIYTQCRDYPYHAVLMQEILVYCGKLIQTTPKLFNGILKIRVGWMIHALQLYMKFSDNQQALESLAPSELRRVVLKALDVKASKFTQHQIRQIEGALCRVPDYFFDRVWDILTRVPEGIVICGQHLPQQPTLSELTVYELSFALKIEFLLSRVSFPEYRHLMVELLMVIDVILRRNHEFSFTTCVDLDELIREAFALFQMDRGTPAGEAQLTDSPRRRKSREEMSSFYAVPIPVSTCYLARAVVSKLLSADYATDKADVTNHCQIQ</sequence>
<feature type="domain" description="Phosphorylase b kinase regulatory subunit alpha/beta C-terminal" evidence="9">
    <location>
        <begin position="897"/>
        <end position="1050"/>
    </location>
</feature>
<dbReference type="FunCoup" id="A0A1V9XJC3">
    <property type="interactions" value="149"/>
</dbReference>
<evidence type="ECO:0000256" key="3">
    <source>
        <dbReference type="ARBA" id="ARBA00022600"/>
    </source>
</evidence>
<dbReference type="Proteomes" id="UP000192247">
    <property type="component" value="Unassembled WGS sequence"/>
</dbReference>
<evidence type="ECO:0000313" key="10">
    <source>
        <dbReference type="EMBL" id="OQR73556.1"/>
    </source>
</evidence>
<feature type="domain" description="GH15-like" evidence="8">
    <location>
        <begin position="65"/>
        <end position="892"/>
    </location>
</feature>
<keyword evidence="6" id="KW-0472">Membrane</keyword>
<evidence type="ECO:0000256" key="1">
    <source>
        <dbReference type="ARBA" id="ARBA00005131"/>
    </source>
</evidence>
<feature type="compositionally biased region" description="Basic and acidic residues" evidence="7">
    <location>
        <begin position="15"/>
        <end position="29"/>
    </location>
</feature>
<feature type="compositionally biased region" description="Polar residues" evidence="7">
    <location>
        <begin position="1"/>
        <end position="11"/>
    </location>
</feature>
<comment type="pathway">
    <text evidence="1 6">Glycan biosynthesis; glycogen metabolism.</text>
</comment>
<dbReference type="OrthoDB" id="5971574at2759"/>
<organism evidence="10 11">
    <name type="scientific">Tropilaelaps mercedesae</name>
    <dbReference type="NCBI Taxonomy" id="418985"/>
    <lineage>
        <taxon>Eukaryota</taxon>
        <taxon>Metazoa</taxon>
        <taxon>Ecdysozoa</taxon>
        <taxon>Arthropoda</taxon>
        <taxon>Chelicerata</taxon>
        <taxon>Arachnida</taxon>
        <taxon>Acari</taxon>
        <taxon>Parasitiformes</taxon>
        <taxon>Mesostigmata</taxon>
        <taxon>Gamasina</taxon>
        <taxon>Dermanyssoidea</taxon>
        <taxon>Laelapidae</taxon>
        <taxon>Tropilaelaps</taxon>
    </lineage>
</organism>
<dbReference type="InterPro" id="IPR008928">
    <property type="entry name" value="6-hairpin_glycosidase_sf"/>
</dbReference>
<evidence type="ECO:0000256" key="7">
    <source>
        <dbReference type="SAM" id="MobiDB-lite"/>
    </source>
</evidence>
<dbReference type="GO" id="GO:0005516">
    <property type="term" value="F:calmodulin binding"/>
    <property type="evidence" value="ECO:0007669"/>
    <property type="project" value="UniProtKB-KW"/>
</dbReference>
<keyword evidence="6" id="KW-0636">Prenylation</keyword>
<dbReference type="Pfam" id="PF00723">
    <property type="entry name" value="Glyco_hydro_15"/>
    <property type="match status" value="1"/>
</dbReference>
<evidence type="ECO:0000256" key="5">
    <source>
        <dbReference type="ARBA" id="ARBA00023277"/>
    </source>
</evidence>
<gene>
    <name evidence="10" type="ORF">BIW11_09651</name>
</gene>
<evidence type="ECO:0000256" key="6">
    <source>
        <dbReference type="RuleBase" id="RU364123"/>
    </source>
</evidence>
<dbReference type="SUPFAM" id="SSF48208">
    <property type="entry name" value="Six-hairpin glycosidases"/>
    <property type="match status" value="1"/>
</dbReference>
<keyword evidence="4 6" id="KW-0112">Calmodulin-binding</keyword>
<keyword evidence="10" id="KW-0808">Transferase</keyword>
<dbReference type="GO" id="GO:0005964">
    <property type="term" value="C:phosphorylase kinase complex"/>
    <property type="evidence" value="ECO:0007669"/>
    <property type="project" value="TreeGrafter"/>
</dbReference>
<evidence type="ECO:0000256" key="2">
    <source>
        <dbReference type="ARBA" id="ARBA00007128"/>
    </source>
</evidence>
<protein>
    <recommendedName>
        <fullName evidence="6">Phosphorylase b kinase regulatory subunit</fullName>
    </recommendedName>
</protein>
<dbReference type="InParanoid" id="A0A1V9XJC3"/>
<dbReference type="AlphaFoldDB" id="A0A1V9XJC3"/>
<dbReference type="InterPro" id="IPR045583">
    <property type="entry name" value="KPBA/B_C"/>
</dbReference>
<comment type="similarity">
    <text evidence="2 6">Belongs to the phosphorylase b kinase regulatory chain family.</text>
</comment>
<dbReference type="UniPathway" id="UPA00163"/>
<evidence type="ECO:0000259" key="9">
    <source>
        <dbReference type="Pfam" id="PF19292"/>
    </source>
</evidence>
<dbReference type="STRING" id="418985.A0A1V9XJC3"/>
<dbReference type="GO" id="GO:0005886">
    <property type="term" value="C:plasma membrane"/>
    <property type="evidence" value="ECO:0007669"/>
    <property type="project" value="UniProtKB-SubCell"/>
</dbReference>
<dbReference type="PANTHER" id="PTHR10749">
    <property type="entry name" value="PHOSPHORYLASE B KINASE REGULATORY SUBUNIT"/>
    <property type="match status" value="1"/>
</dbReference>
<evidence type="ECO:0000259" key="8">
    <source>
        <dbReference type="Pfam" id="PF00723"/>
    </source>
</evidence>
<keyword evidence="11" id="KW-1185">Reference proteome</keyword>
<keyword evidence="6" id="KW-0449">Lipoprotein</keyword>